<dbReference type="PROSITE" id="PS50097">
    <property type="entry name" value="BTB"/>
    <property type="match status" value="1"/>
</dbReference>
<name>A0A8H5C7B2_9AGAR</name>
<feature type="domain" description="BTB" evidence="1">
    <location>
        <begin position="11"/>
        <end position="77"/>
    </location>
</feature>
<dbReference type="OrthoDB" id="3893071at2759"/>
<dbReference type="SUPFAM" id="SSF54695">
    <property type="entry name" value="POZ domain"/>
    <property type="match status" value="1"/>
</dbReference>
<keyword evidence="3" id="KW-1185">Reference proteome</keyword>
<protein>
    <recommendedName>
        <fullName evidence="1">BTB domain-containing protein</fullName>
    </recommendedName>
</protein>
<comment type="caution">
    <text evidence="2">The sequence shown here is derived from an EMBL/GenBank/DDBJ whole genome shotgun (WGS) entry which is preliminary data.</text>
</comment>
<organism evidence="2 3">
    <name type="scientific">Ephemerocybe angulata</name>
    <dbReference type="NCBI Taxonomy" id="980116"/>
    <lineage>
        <taxon>Eukaryota</taxon>
        <taxon>Fungi</taxon>
        <taxon>Dikarya</taxon>
        <taxon>Basidiomycota</taxon>
        <taxon>Agaricomycotina</taxon>
        <taxon>Agaricomycetes</taxon>
        <taxon>Agaricomycetidae</taxon>
        <taxon>Agaricales</taxon>
        <taxon>Agaricineae</taxon>
        <taxon>Psathyrellaceae</taxon>
        <taxon>Ephemerocybe</taxon>
    </lineage>
</organism>
<dbReference type="AlphaFoldDB" id="A0A8H5C7B2"/>
<reference evidence="2 3" key="1">
    <citation type="journal article" date="2020" name="ISME J.">
        <title>Uncovering the hidden diversity of litter-decomposition mechanisms in mushroom-forming fungi.</title>
        <authorList>
            <person name="Floudas D."/>
            <person name="Bentzer J."/>
            <person name="Ahren D."/>
            <person name="Johansson T."/>
            <person name="Persson P."/>
            <person name="Tunlid A."/>
        </authorList>
    </citation>
    <scope>NUCLEOTIDE SEQUENCE [LARGE SCALE GENOMIC DNA]</scope>
    <source>
        <strain evidence="2 3">CBS 175.51</strain>
    </source>
</reference>
<proteinExistence type="predicted"/>
<evidence type="ECO:0000313" key="3">
    <source>
        <dbReference type="Proteomes" id="UP000541558"/>
    </source>
</evidence>
<gene>
    <name evidence="2" type="ORF">D9611_006487</name>
</gene>
<dbReference type="CDD" id="cd18186">
    <property type="entry name" value="BTB_POZ_ZBTB_KLHL-like"/>
    <property type="match status" value="1"/>
</dbReference>
<evidence type="ECO:0000259" key="1">
    <source>
        <dbReference type="PROSITE" id="PS50097"/>
    </source>
</evidence>
<dbReference type="Proteomes" id="UP000541558">
    <property type="component" value="Unassembled WGS sequence"/>
</dbReference>
<dbReference type="InterPro" id="IPR011333">
    <property type="entry name" value="SKP1/BTB/POZ_sf"/>
</dbReference>
<evidence type="ECO:0000313" key="2">
    <source>
        <dbReference type="EMBL" id="KAF5336425.1"/>
    </source>
</evidence>
<sequence>MPIEQSDIWFSDGSIVLEAEGTQFKVHQSLLARHSQVFAGMFTIPTPEDQPLVDRCPVVLLHDSKEDVRHMLLAVYDRWADRTMNFNGVCLTELRMGRSYAADITKPIPYVVVRAMIRMGRKYEIEHLRDEGVGRIKRKLPGTREETAKWLLDPTGTLTFVLERPAMLNMIINCARECDIQTVLPMAYLLCALSPMNDLLYGPQTHPEDPGSRSERLSEDALRICIAGREKVITGYGEVFQFADSPWARNPDCKNPTACREWALLLSNSLWRPRPQLSYLLLDWNRLVKKERYLALLCPSCLSVCKREYEQKRDTFWEEVPGYFGLPGWEDLKDFGG</sequence>
<dbReference type="Gene3D" id="3.30.710.10">
    <property type="entry name" value="Potassium Channel Kv1.1, Chain A"/>
    <property type="match status" value="1"/>
</dbReference>
<accession>A0A8H5C7B2</accession>
<dbReference type="EMBL" id="JAACJK010000058">
    <property type="protein sequence ID" value="KAF5336425.1"/>
    <property type="molecule type" value="Genomic_DNA"/>
</dbReference>
<dbReference type="InterPro" id="IPR000210">
    <property type="entry name" value="BTB/POZ_dom"/>
</dbReference>